<evidence type="ECO:0000313" key="1">
    <source>
        <dbReference type="EMBL" id="NMF06281.1"/>
    </source>
</evidence>
<gene>
    <name evidence="1" type="ORF">HF849_16300</name>
</gene>
<evidence type="ECO:0000313" key="2">
    <source>
        <dbReference type="Proteomes" id="UP000587880"/>
    </source>
</evidence>
<name>A0A7X9SQK9_CLOBE</name>
<organism evidence="1 2">
    <name type="scientific">Clostridium beijerinckii</name>
    <name type="common">Clostridium MP</name>
    <dbReference type="NCBI Taxonomy" id="1520"/>
    <lineage>
        <taxon>Bacteria</taxon>
        <taxon>Bacillati</taxon>
        <taxon>Bacillota</taxon>
        <taxon>Clostridia</taxon>
        <taxon>Eubacteriales</taxon>
        <taxon>Clostridiaceae</taxon>
        <taxon>Clostridium</taxon>
    </lineage>
</organism>
<dbReference type="Proteomes" id="UP000587880">
    <property type="component" value="Unassembled WGS sequence"/>
</dbReference>
<proteinExistence type="predicted"/>
<dbReference type="AlphaFoldDB" id="A0A7X9SQK9"/>
<reference evidence="1 2" key="1">
    <citation type="submission" date="2020-04" db="EMBL/GenBank/DDBJ databases">
        <authorList>
            <person name="Hitch T.C.A."/>
            <person name="Wylensek D."/>
            <person name="Clavel T."/>
        </authorList>
    </citation>
    <scope>NUCLEOTIDE SEQUENCE [LARGE SCALE GENOMIC DNA]</scope>
    <source>
        <strain evidence="1 2">WB01_NA02</strain>
    </source>
</reference>
<sequence>MSKKLNIIEAMKMPIGTKFEVLKEDGTKDICNVKIIEALERKGSKKLVVDNRAYIEIVVSDFVSTATFIPIQQPVSFMEAIEEGSEDKKIKVVMDRITFPKHFADALNKYMSLNEIFKFMSEHLSRVGIRNVIKEGKWYIEESEADFNE</sequence>
<dbReference type="RefSeq" id="WP_168982495.1">
    <property type="nucleotide sequence ID" value="NZ_JABAGD010000031.1"/>
</dbReference>
<comment type="caution">
    <text evidence="1">The sequence shown here is derived from an EMBL/GenBank/DDBJ whole genome shotgun (WGS) entry which is preliminary data.</text>
</comment>
<protein>
    <submittedName>
        <fullName evidence="1">Uncharacterized protein</fullName>
    </submittedName>
</protein>
<accession>A0A7X9SQK9</accession>
<dbReference type="EMBL" id="JABAGD010000031">
    <property type="protein sequence ID" value="NMF06281.1"/>
    <property type="molecule type" value="Genomic_DNA"/>
</dbReference>